<proteinExistence type="predicted"/>
<feature type="transmembrane region" description="Helical" evidence="1">
    <location>
        <begin position="106"/>
        <end position="125"/>
    </location>
</feature>
<dbReference type="EMBL" id="LAZR01017466">
    <property type="protein sequence ID" value="KKM00294.1"/>
    <property type="molecule type" value="Genomic_DNA"/>
</dbReference>
<evidence type="ECO:0000256" key="1">
    <source>
        <dbReference type="SAM" id="Phobius"/>
    </source>
</evidence>
<gene>
    <name evidence="2" type="ORF">LCGC14_1805890</name>
</gene>
<feature type="transmembrane region" description="Helical" evidence="1">
    <location>
        <begin position="170"/>
        <end position="190"/>
    </location>
</feature>
<evidence type="ECO:0000313" key="2">
    <source>
        <dbReference type="EMBL" id="KKM00294.1"/>
    </source>
</evidence>
<reference evidence="2" key="1">
    <citation type="journal article" date="2015" name="Nature">
        <title>Complex archaea that bridge the gap between prokaryotes and eukaryotes.</title>
        <authorList>
            <person name="Spang A."/>
            <person name="Saw J.H."/>
            <person name="Jorgensen S.L."/>
            <person name="Zaremba-Niedzwiedzka K."/>
            <person name="Martijn J."/>
            <person name="Lind A.E."/>
            <person name="van Eijk R."/>
            <person name="Schleper C."/>
            <person name="Guy L."/>
            <person name="Ettema T.J."/>
        </authorList>
    </citation>
    <scope>NUCLEOTIDE SEQUENCE</scope>
</reference>
<keyword evidence="1" id="KW-0812">Transmembrane</keyword>
<organism evidence="2">
    <name type="scientific">marine sediment metagenome</name>
    <dbReference type="NCBI Taxonomy" id="412755"/>
    <lineage>
        <taxon>unclassified sequences</taxon>
        <taxon>metagenomes</taxon>
        <taxon>ecological metagenomes</taxon>
    </lineage>
</organism>
<dbReference type="AlphaFoldDB" id="A0A0F9GND6"/>
<name>A0A0F9GND6_9ZZZZ</name>
<feature type="non-terminal residue" evidence="2">
    <location>
        <position position="1"/>
    </location>
</feature>
<sequence>AYVSLVVFLLSYGGYMGLSGTRGHVARRALSIFFGGLVALWLVSLVIFASYQLVDPVTAFFDRALFDKLSTESGVERMSWNAQAWQNFLDTMTLGAGMGSVRASNWLLAALACLGLVGTGLYLSFLGSVLRQPARSGDARADATVMGLKAACVAMFINALLTAASPNLGVFFFCLAGLATGLARGGNLAARQRAPHRDDAASSAAA</sequence>
<protein>
    <submittedName>
        <fullName evidence="2">Uncharacterized protein</fullName>
    </submittedName>
</protein>
<comment type="caution">
    <text evidence="2">The sequence shown here is derived from an EMBL/GenBank/DDBJ whole genome shotgun (WGS) entry which is preliminary data.</text>
</comment>
<feature type="transmembrane region" description="Helical" evidence="1">
    <location>
        <begin position="146"/>
        <end position="164"/>
    </location>
</feature>
<accession>A0A0F9GND6</accession>
<feature type="transmembrane region" description="Helical" evidence="1">
    <location>
        <begin position="29"/>
        <end position="51"/>
    </location>
</feature>
<keyword evidence="1" id="KW-1133">Transmembrane helix</keyword>
<keyword evidence="1" id="KW-0472">Membrane</keyword>